<dbReference type="EMBL" id="NEMB01000003">
    <property type="protein sequence ID" value="PQQ68309.1"/>
    <property type="molecule type" value="Genomic_DNA"/>
</dbReference>
<comment type="caution">
    <text evidence="1">The sequence shown here is derived from an EMBL/GenBank/DDBJ whole genome shotgun (WGS) entry which is preliminary data.</text>
</comment>
<accession>A0A2S8REU6</accession>
<reference evidence="1 2" key="1">
    <citation type="journal article" date="2018" name="Syst. Appl. Microbiol.">
        <title>Characterization and high-quality draft genome sequence of Herbivorax saccincola A7, an anaerobic, alkaliphilic, thermophilic, cellulolytic, and xylanolytic bacterium.</title>
        <authorList>
            <person name="Aikawa S."/>
            <person name="Baramee S."/>
            <person name="Sermsathanaswadi J."/>
            <person name="Thianheng P."/>
            <person name="Tachaapaikoon C."/>
            <person name="Shikata A."/>
            <person name="Waeonukul R."/>
            <person name="Pason P."/>
            <person name="Ratanakhanokchai K."/>
            <person name="Kosugi A."/>
        </authorList>
    </citation>
    <scope>NUCLEOTIDE SEQUENCE [LARGE SCALE GENOMIC DNA]</scope>
    <source>
        <strain evidence="1 2">A7</strain>
    </source>
</reference>
<dbReference type="Proteomes" id="UP000239720">
    <property type="component" value="Unassembled WGS sequence"/>
</dbReference>
<dbReference type="NCBIfam" id="TIGR03696">
    <property type="entry name" value="Rhs_assc_core"/>
    <property type="match status" value="1"/>
</dbReference>
<sequence>MDANGKISKYLVDINRDYSMIIEETDEDGSIIVKYVYGDDLISQEREGAVSYYHYDGTGSTRALTDTDENITDTYDYDAFGNIISKTGTTINEFLFTGEQYDFNTGFYNLRARWYNPYIGRFLSADKYSGTMYDPRTLHKYTYCGNDPVNNIDPSGYAFTLIELSITVVTMETIYISYANMLFHNLIDTANIAACILEPAMAMQHFVLENVAAGHVYPFFGEMYAQGRELERVAYREMIKAWRSNYESFAYSLAFPIKVKIFNALEFDVSKIIKGMVNNELSASDFAPSLAFLEEVKYLEALQDVFVYIADFFDELSPNKYDYYQKPDYIKAASKTLVDVLFDFIDKWL</sequence>
<name>A0A2S8REU6_9FIRM</name>
<dbReference type="InterPro" id="IPR050708">
    <property type="entry name" value="T6SS_VgrG/RHS"/>
</dbReference>
<evidence type="ECO:0008006" key="3">
    <source>
        <dbReference type="Google" id="ProtNLM"/>
    </source>
</evidence>
<dbReference type="Gene3D" id="2.180.10.10">
    <property type="entry name" value="RHS repeat-associated core"/>
    <property type="match status" value="1"/>
</dbReference>
<evidence type="ECO:0000313" key="2">
    <source>
        <dbReference type="Proteomes" id="UP000239720"/>
    </source>
</evidence>
<dbReference type="InterPro" id="IPR022385">
    <property type="entry name" value="Rhs_assc_core"/>
</dbReference>
<dbReference type="PANTHER" id="PTHR32305:SF15">
    <property type="entry name" value="PROTEIN RHSA-RELATED"/>
    <property type="match status" value="1"/>
</dbReference>
<protein>
    <recommendedName>
        <fullName evidence="3">RHS repeat-associated core domain-containing protein</fullName>
    </recommendedName>
</protein>
<proteinExistence type="predicted"/>
<dbReference type="AlphaFoldDB" id="A0A2S8REU6"/>
<gene>
    <name evidence="1" type="ORF">B9R14_09435</name>
</gene>
<organism evidence="1 2">
    <name type="scientific">Acetivibrio saccincola</name>
    <dbReference type="NCBI Taxonomy" id="1677857"/>
    <lineage>
        <taxon>Bacteria</taxon>
        <taxon>Bacillati</taxon>
        <taxon>Bacillota</taxon>
        <taxon>Clostridia</taxon>
        <taxon>Eubacteriales</taxon>
        <taxon>Oscillospiraceae</taxon>
        <taxon>Acetivibrio</taxon>
    </lineage>
</organism>
<evidence type="ECO:0000313" key="1">
    <source>
        <dbReference type="EMBL" id="PQQ68309.1"/>
    </source>
</evidence>
<dbReference type="PANTHER" id="PTHR32305">
    <property type="match status" value="1"/>
</dbReference>